<keyword evidence="2" id="KW-1185">Reference proteome</keyword>
<evidence type="ECO:0000313" key="2">
    <source>
        <dbReference type="Proteomes" id="UP001159405"/>
    </source>
</evidence>
<evidence type="ECO:0000313" key="1">
    <source>
        <dbReference type="EMBL" id="CAH3106115.1"/>
    </source>
</evidence>
<organism evidence="1 2">
    <name type="scientific">Porites lobata</name>
    <dbReference type="NCBI Taxonomy" id="104759"/>
    <lineage>
        <taxon>Eukaryota</taxon>
        <taxon>Metazoa</taxon>
        <taxon>Cnidaria</taxon>
        <taxon>Anthozoa</taxon>
        <taxon>Hexacorallia</taxon>
        <taxon>Scleractinia</taxon>
        <taxon>Fungiina</taxon>
        <taxon>Poritidae</taxon>
        <taxon>Porites</taxon>
    </lineage>
</organism>
<gene>
    <name evidence="1" type="ORF">PLOB_00013650</name>
</gene>
<accession>A0ABN8NED1</accession>
<comment type="caution">
    <text evidence="1">The sequence shown here is derived from an EMBL/GenBank/DDBJ whole genome shotgun (WGS) entry which is preliminary data.</text>
</comment>
<dbReference type="Proteomes" id="UP001159405">
    <property type="component" value="Unassembled WGS sequence"/>
</dbReference>
<protein>
    <submittedName>
        <fullName evidence="1">Uncharacterized protein</fullName>
    </submittedName>
</protein>
<proteinExistence type="predicted"/>
<reference evidence="1 2" key="1">
    <citation type="submission" date="2022-05" db="EMBL/GenBank/DDBJ databases">
        <authorList>
            <consortium name="Genoscope - CEA"/>
            <person name="William W."/>
        </authorList>
    </citation>
    <scope>NUCLEOTIDE SEQUENCE [LARGE SCALE GENOMIC DNA]</scope>
</reference>
<dbReference type="EMBL" id="CALNXK010000018">
    <property type="protein sequence ID" value="CAH3106115.1"/>
    <property type="molecule type" value="Genomic_DNA"/>
</dbReference>
<sequence>MAAFVGERVRIRDTSVSVSVPQNSKAKLMYYLNCVATVIQLDDPALSRLKNYQSYYLLSEEETDALLALVILLSPDELIGKVFFPSEDCGGHSNQFYELSAVSHMLAVADNIVIGGERKRVGKIMFFKRSWMETYYLTPIRSFQDRLQRMARGLPGALPGPRITHLRPGPALPLQAVLAVFCNFLKEVSCF</sequence>
<name>A0ABN8NED1_9CNID</name>